<dbReference type="Pfam" id="PF02847">
    <property type="entry name" value="MA3"/>
    <property type="match status" value="4"/>
</dbReference>
<dbReference type="InterPro" id="IPR016024">
    <property type="entry name" value="ARM-type_fold"/>
</dbReference>
<evidence type="ECO:0000256" key="7">
    <source>
        <dbReference type="SAM" id="MobiDB-lite"/>
    </source>
</evidence>
<evidence type="ECO:0000256" key="1">
    <source>
        <dbReference type="ARBA" id="ARBA00004496"/>
    </source>
</evidence>
<dbReference type="GO" id="GO:0090549">
    <property type="term" value="P:response to carbon starvation"/>
    <property type="evidence" value="ECO:0007669"/>
    <property type="project" value="UniProtKB-ARBA"/>
</dbReference>
<organism evidence="9 10">
    <name type="scientific">Kingdonia uniflora</name>
    <dbReference type="NCBI Taxonomy" id="39325"/>
    <lineage>
        <taxon>Eukaryota</taxon>
        <taxon>Viridiplantae</taxon>
        <taxon>Streptophyta</taxon>
        <taxon>Embryophyta</taxon>
        <taxon>Tracheophyta</taxon>
        <taxon>Spermatophyta</taxon>
        <taxon>Magnoliopsida</taxon>
        <taxon>Ranunculales</taxon>
        <taxon>Circaeasteraceae</taxon>
        <taxon>Kingdonia</taxon>
    </lineage>
</organism>
<proteinExistence type="inferred from homology"/>
<dbReference type="EMBL" id="JACGCM010000012">
    <property type="protein sequence ID" value="KAF6176997.1"/>
    <property type="molecule type" value="Genomic_DNA"/>
</dbReference>
<dbReference type="OrthoDB" id="414546at2759"/>
<feature type="domain" description="MI" evidence="8">
    <location>
        <begin position="350"/>
        <end position="471"/>
    </location>
</feature>
<comment type="subcellular location">
    <subcellularLocation>
        <location evidence="1">Cytoplasm</location>
    </subcellularLocation>
</comment>
<feature type="region of interest" description="Disordered" evidence="7">
    <location>
        <begin position="1"/>
        <end position="36"/>
    </location>
</feature>
<feature type="domain" description="MI" evidence="8">
    <location>
        <begin position="513"/>
        <end position="632"/>
    </location>
</feature>
<dbReference type="Proteomes" id="UP000541444">
    <property type="component" value="Unassembled WGS sequence"/>
</dbReference>
<keyword evidence="4" id="KW-0677">Repeat</keyword>
<dbReference type="InterPro" id="IPR039778">
    <property type="entry name" value="PDCD4"/>
</dbReference>
<dbReference type="GO" id="GO:0006417">
    <property type="term" value="P:regulation of translation"/>
    <property type="evidence" value="ECO:0007669"/>
    <property type="project" value="UniProtKB-KW"/>
</dbReference>
<reference evidence="9 10" key="1">
    <citation type="journal article" date="2020" name="IScience">
        <title>Genome Sequencing of the Endangered Kingdonia uniflora (Circaeasteraceae, Ranunculales) Reveals Potential Mechanisms of Evolutionary Specialization.</title>
        <authorList>
            <person name="Sun Y."/>
            <person name="Deng T."/>
            <person name="Zhang A."/>
            <person name="Moore M.J."/>
            <person name="Landis J.B."/>
            <person name="Lin N."/>
            <person name="Zhang H."/>
            <person name="Zhang X."/>
            <person name="Huang J."/>
            <person name="Zhang X."/>
            <person name="Sun H."/>
            <person name="Wang H."/>
        </authorList>
    </citation>
    <scope>NUCLEOTIDE SEQUENCE [LARGE SCALE GENOMIC DNA]</scope>
    <source>
        <strain evidence="9">TB1705</strain>
        <tissue evidence="9">Leaf</tissue>
    </source>
</reference>
<feature type="compositionally biased region" description="Basic and acidic residues" evidence="7">
    <location>
        <begin position="16"/>
        <end position="29"/>
    </location>
</feature>
<accession>A0A7J7PC27</accession>
<name>A0A7J7PC27_9MAGN</name>
<keyword evidence="5" id="KW-0810">Translation regulation</keyword>
<evidence type="ECO:0000256" key="5">
    <source>
        <dbReference type="ARBA" id="ARBA00022845"/>
    </source>
</evidence>
<evidence type="ECO:0000259" key="8">
    <source>
        <dbReference type="PROSITE" id="PS51366"/>
    </source>
</evidence>
<comment type="similarity">
    <text evidence="2">Belongs to the PDCD4 family.</text>
</comment>
<evidence type="ECO:0000256" key="3">
    <source>
        <dbReference type="ARBA" id="ARBA00022490"/>
    </source>
</evidence>
<dbReference type="GO" id="GO:0043022">
    <property type="term" value="F:ribosome binding"/>
    <property type="evidence" value="ECO:0007669"/>
    <property type="project" value="UniProtKB-ARBA"/>
</dbReference>
<feature type="domain" description="MI" evidence="8">
    <location>
        <begin position="215"/>
        <end position="336"/>
    </location>
</feature>
<dbReference type="GO" id="GO:0005829">
    <property type="term" value="C:cytosol"/>
    <property type="evidence" value="ECO:0007669"/>
    <property type="project" value="UniProtKB-ARBA"/>
</dbReference>
<keyword evidence="10" id="KW-1185">Reference proteome</keyword>
<feature type="compositionally biased region" description="Gly residues" evidence="7">
    <location>
        <begin position="1"/>
        <end position="11"/>
    </location>
</feature>
<gene>
    <name evidence="9" type="ORF">GIB67_027797</name>
</gene>
<evidence type="ECO:0000313" key="9">
    <source>
        <dbReference type="EMBL" id="KAF6176997.1"/>
    </source>
</evidence>
<dbReference type="SMART" id="SM00544">
    <property type="entry name" value="MA3"/>
    <property type="match status" value="4"/>
</dbReference>
<dbReference type="Gene3D" id="1.25.40.180">
    <property type="match status" value="4"/>
</dbReference>
<evidence type="ECO:0000313" key="10">
    <source>
        <dbReference type="Proteomes" id="UP000541444"/>
    </source>
</evidence>
<evidence type="ECO:0000256" key="6">
    <source>
        <dbReference type="ARBA" id="ARBA00023242"/>
    </source>
</evidence>
<dbReference type="PROSITE" id="PS51366">
    <property type="entry name" value="MI"/>
    <property type="match status" value="4"/>
</dbReference>
<protein>
    <recommendedName>
        <fullName evidence="8">MI domain-containing protein</fullName>
    </recommendedName>
</protein>
<dbReference type="GO" id="GO:0009646">
    <property type="term" value="P:response to absence of light"/>
    <property type="evidence" value="ECO:0007669"/>
    <property type="project" value="UniProtKB-ARBA"/>
</dbReference>
<evidence type="ECO:0000256" key="4">
    <source>
        <dbReference type="ARBA" id="ARBA00022737"/>
    </source>
</evidence>
<evidence type="ECO:0000256" key="2">
    <source>
        <dbReference type="ARBA" id="ARBA00005497"/>
    </source>
</evidence>
<dbReference type="InterPro" id="IPR003891">
    <property type="entry name" value="Initiation_fac_eIF4g_MI"/>
</dbReference>
<dbReference type="SUPFAM" id="SSF48371">
    <property type="entry name" value="ARM repeat"/>
    <property type="match status" value="4"/>
</dbReference>
<comment type="caution">
    <text evidence="9">The sequence shown here is derived from an EMBL/GenBank/DDBJ whole genome shotgun (WGS) entry which is preliminary data.</text>
</comment>
<feature type="domain" description="MI" evidence="8">
    <location>
        <begin position="51"/>
        <end position="172"/>
    </location>
</feature>
<dbReference type="FunFam" id="1.25.40.180:FF:000009">
    <property type="entry name" value="programmed cell death protein 4"/>
    <property type="match status" value="2"/>
</dbReference>
<dbReference type="PANTHER" id="PTHR12626">
    <property type="entry name" value="PROGRAMMED CELL DEATH 4"/>
    <property type="match status" value="1"/>
</dbReference>
<dbReference type="GO" id="GO:0045892">
    <property type="term" value="P:negative regulation of DNA-templated transcription"/>
    <property type="evidence" value="ECO:0007669"/>
    <property type="project" value="InterPro"/>
</dbReference>
<dbReference type="PANTHER" id="PTHR12626:SF0">
    <property type="entry name" value="PROGRAMMED CELL DEATH PROTEIN 4"/>
    <property type="match status" value="1"/>
</dbReference>
<keyword evidence="6" id="KW-0539">Nucleus</keyword>
<dbReference type="FunFam" id="1.25.40.180:FF:000008">
    <property type="entry name" value="Programmed cell death protein 4"/>
    <property type="match status" value="1"/>
</dbReference>
<keyword evidence="3" id="KW-0963">Cytoplasm</keyword>
<sequence length="635" mass="70335">MTTDGAGGKGTWGRLLDTDGDAHLDRNDPNYDSDEEPYQLVGSAISDPLDDYKKAVVSLIEEYFSTGDVDLAVSDLRDLGSVEYHPYFVKRLVSIAMDRHDKEKEMASVLLSALYADVITTAQISRGFILLLEATDDLALDILDAVDVLALFIARAVVDDILPPAFLTRAKKTLSESPKGLQVLQTAEKSYLSAPHHAELVEKRWGGSTHITVEEVKKRITDLLKEYIESGDTIEACRCIRELGLSFFHHEVVKRALTLAMEIQTGEPLIPKLLKEAAEEGLISSSQMVKGFGRLAESLDDLSLDIPSAKALFQSLVSRAISEGWLDASFIKVSSENGEFRDENDKSLRKFKEEIVSIIHEYFLSDDIPELIQSLEDLAAPEFNPVFLKKLITLAMDRKNREKEMASVLLSALHTEIFSTDDIVNGFVMLLESAEDTALDILDASNELALFLARAVIDDVMVPFNLEEISSKLQPNCNGAETVHMARSLIAARHAGERILRCWGGGTGWAVEDAKDKITKLLEEYESGGDVSEACQCIRDLGMPFFNHEVVKKTLVMAMEKKNDRMLDLLQECFGEGLITTNQITKGFARIKDGMEDLALDIPNAEEKFESYVELAKKSGWLLPSFATDGLAVAD</sequence>
<dbReference type="AlphaFoldDB" id="A0A7J7PC27"/>